<gene>
    <name evidence="3" type="ORF">AC579_10065</name>
</gene>
<evidence type="ECO:0000313" key="3">
    <source>
        <dbReference type="EMBL" id="KXT13739.1"/>
    </source>
</evidence>
<organism evidence="3 4">
    <name type="scientific">Pseudocercospora musae</name>
    <dbReference type="NCBI Taxonomy" id="113226"/>
    <lineage>
        <taxon>Eukaryota</taxon>
        <taxon>Fungi</taxon>
        <taxon>Dikarya</taxon>
        <taxon>Ascomycota</taxon>
        <taxon>Pezizomycotina</taxon>
        <taxon>Dothideomycetes</taxon>
        <taxon>Dothideomycetidae</taxon>
        <taxon>Mycosphaerellales</taxon>
        <taxon>Mycosphaerellaceae</taxon>
        <taxon>Pseudocercospora</taxon>
    </lineage>
</organism>
<feature type="compositionally biased region" description="Polar residues" evidence="1">
    <location>
        <begin position="643"/>
        <end position="656"/>
    </location>
</feature>
<accession>A0A139IGC8</accession>
<dbReference type="GO" id="GO:0005524">
    <property type="term" value="F:ATP binding"/>
    <property type="evidence" value="ECO:0007669"/>
    <property type="project" value="InterPro"/>
</dbReference>
<feature type="region of interest" description="Disordered" evidence="1">
    <location>
        <begin position="1"/>
        <end position="106"/>
    </location>
</feature>
<dbReference type="STRING" id="113226.A0A139IGC8"/>
<comment type="caution">
    <text evidence="3">The sequence shown here is derived from an EMBL/GenBank/DDBJ whole genome shotgun (WGS) entry which is preliminary data.</text>
</comment>
<dbReference type="Gene3D" id="3.40.50.300">
    <property type="entry name" value="P-loop containing nucleotide triphosphate hydrolases"/>
    <property type="match status" value="1"/>
</dbReference>
<name>A0A139IGC8_9PEZI</name>
<dbReference type="GO" id="GO:0003677">
    <property type="term" value="F:DNA binding"/>
    <property type="evidence" value="ECO:0007669"/>
    <property type="project" value="TreeGrafter"/>
</dbReference>
<dbReference type="EMBL" id="LFZO01000106">
    <property type="protein sequence ID" value="KXT13739.1"/>
    <property type="molecule type" value="Genomic_DNA"/>
</dbReference>
<evidence type="ECO:0000259" key="2">
    <source>
        <dbReference type="SMART" id="SM00382"/>
    </source>
</evidence>
<sequence>MNEHPMMHSSSPFPILRSDDAEDSNAASSNGQSCDTAPTSYSDDLEALNAIEHESKREKAASVVQHRSWKVSEVFHSEPREAQNSSPIQMANMTSSPPTSPSPIKKRKFGTLNLGSSTLTHPAKAQKVFYGINIHQLLDDAKTEASISKAAKTIEQIPTPPAEPATRSKRANLLWTEKYRARKFTDLIGDERTHRHVMHWLKRWDQIVFPGSCRPKAKKGAFVEEERPHRKILMLAGPPGLGKTTLAHVCARQAGYEVQEINASDERSATVVKGRIRDMVGTENVKNVDNKTAEGKVKKAARPVCVIVDEVDGVVGGSGGGGEGGFVKALIDLIMLDQKNTPLGSMSQAPAKKKGKGERFRLLRPLILICNDVYHPSLRPLRQSSVAEVIHVRKPPVQSLVARLQQVFEREGVPCDSDGVRRLCEAAWGVSNRKEDRKAAGAGEGDMRGIMVVGEWVAGKLRASNNGNERLTRKWVEDNVLSDLAHGGGGARGLGRGGPKDIVERVFQEGAGFPKTAPMSTPIQIAGNDGVKGVAEGVRRTATSRLRELVDTLGDTDRIITDCFSAYPERPFQDDTMLSKPDSAYEWLNFHDRLSAAVHTSNEWELAPYLSTSVLAFHHLFASPTGVQYQAPATMADADTEDSSATHPFSGPTASWTAHEAQKSNESHLQTLQSNLSLPLLRSFRSHTDIATDLQPYLLRMLNPSVNPIVVGGSGKDKGTASVRKASEQTLIKRAVNAMGASGVRFERVRLDGGLEEKRFGAANEWVYRMEPPIDTLCTFETGGKEFGGVKTRYAVRQVLEQEWKKEEVRLAEEARLARFGVANSTAEVVAAPAGMKRKLEDVDAGGKKIVRDFFGRPVVVPVNGEETDTQRKRRIEAEKKEKGLGVWVTFHEGFSNAVRKPITLKEFMQGL</sequence>
<feature type="domain" description="AAA+ ATPase" evidence="2">
    <location>
        <begin position="229"/>
        <end position="396"/>
    </location>
</feature>
<dbReference type="Pfam" id="PF00004">
    <property type="entry name" value="AAA"/>
    <property type="match status" value="1"/>
</dbReference>
<dbReference type="InterPro" id="IPR003959">
    <property type="entry name" value="ATPase_AAA_core"/>
</dbReference>
<feature type="compositionally biased region" description="Basic and acidic residues" evidence="1">
    <location>
        <begin position="51"/>
        <end position="60"/>
    </location>
</feature>
<dbReference type="AlphaFoldDB" id="A0A139IGC8"/>
<dbReference type="SUPFAM" id="SSF52540">
    <property type="entry name" value="P-loop containing nucleoside triphosphate hydrolases"/>
    <property type="match status" value="1"/>
</dbReference>
<evidence type="ECO:0000313" key="4">
    <source>
        <dbReference type="Proteomes" id="UP000073492"/>
    </source>
</evidence>
<dbReference type="SMART" id="SM00382">
    <property type="entry name" value="AAA"/>
    <property type="match status" value="1"/>
</dbReference>
<dbReference type="Proteomes" id="UP000073492">
    <property type="component" value="Unassembled WGS sequence"/>
</dbReference>
<dbReference type="GO" id="GO:0016887">
    <property type="term" value="F:ATP hydrolysis activity"/>
    <property type="evidence" value="ECO:0007669"/>
    <property type="project" value="InterPro"/>
</dbReference>
<dbReference type="GO" id="GO:0005634">
    <property type="term" value="C:nucleus"/>
    <property type="evidence" value="ECO:0007669"/>
    <property type="project" value="TreeGrafter"/>
</dbReference>
<feature type="compositionally biased region" description="Polar residues" evidence="1">
    <location>
        <begin position="82"/>
        <end position="93"/>
    </location>
</feature>
<feature type="region of interest" description="Disordered" evidence="1">
    <location>
        <begin position="640"/>
        <end position="668"/>
    </location>
</feature>
<protein>
    <recommendedName>
        <fullName evidence="2">AAA+ ATPase domain-containing protein</fullName>
    </recommendedName>
</protein>
<dbReference type="PANTHER" id="PTHR23389:SF3">
    <property type="entry name" value="CHROMOSOME TRANSMISSION FIDELITY PROTEIN 18 HOMOLOG"/>
    <property type="match status" value="1"/>
</dbReference>
<dbReference type="CDD" id="cd00009">
    <property type="entry name" value="AAA"/>
    <property type="match status" value="1"/>
</dbReference>
<reference evidence="3 4" key="1">
    <citation type="submission" date="2015-07" db="EMBL/GenBank/DDBJ databases">
        <title>Comparative genomics of the Sigatoka disease complex on banana suggests a link between parallel evolutionary changes in Pseudocercospora fijiensis and Pseudocercospora eumusae and increased virulence on the banana host.</title>
        <authorList>
            <person name="Chang T.-C."/>
            <person name="Salvucci A."/>
            <person name="Crous P.W."/>
            <person name="Stergiopoulos I."/>
        </authorList>
    </citation>
    <scope>NUCLEOTIDE SEQUENCE [LARGE SCALE GENOMIC DNA]</scope>
    <source>
        <strain evidence="3 4">CBS 116634</strain>
    </source>
</reference>
<proteinExistence type="predicted"/>
<evidence type="ECO:0000256" key="1">
    <source>
        <dbReference type="SAM" id="MobiDB-lite"/>
    </source>
</evidence>
<keyword evidence="4" id="KW-1185">Reference proteome</keyword>
<feature type="compositionally biased region" description="Polar residues" evidence="1">
    <location>
        <begin position="31"/>
        <end position="42"/>
    </location>
</feature>
<dbReference type="InterPro" id="IPR027417">
    <property type="entry name" value="P-loop_NTPase"/>
</dbReference>
<dbReference type="OrthoDB" id="2195431at2759"/>
<dbReference type="InterPro" id="IPR003593">
    <property type="entry name" value="AAA+_ATPase"/>
</dbReference>
<dbReference type="PANTHER" id="PTHR23389">
    <property type="entry name" value="CHROMOSOME TRANSMISSION FIDELITY FACTOR 18"/>
    <property type="match status" value="1"/>
</dbReference>